<dbReference type="OrthoDB" id="4733174at2"/>
<gene>
    <name evidence="1" type="ORF">CBI38_34075</name>
</gene>
<reference evidence="1 2" key="1">
    <citation type="submission" date="2017-05" db="EMBL/GenBank/DDBJ databases">
        <title>Isolation of Rhodococcus sp. S2-17 biodegrading of BP-3.</title>
        <authorList>
            <person name="Lee Y."/>
            <person name="Kim K.H."/>
            <person name="Chun B.H."/>
            <person name="Jung H.S."/>
            <person name="Jeon C.O."/>
        </authorList>
    </citation>
    <scope>NUCLEOTIDE SEQUENCE [LARGE SCALE GENOMIC DNA]</scope>
    <source>
        <strain evidence="1 2">S2-17</strain>
        <plasmid evidence="2">prb98</plasmid>
    </source>
</reference>
<protein>
    <submittedName>
        <fullName evidence="1">Uncharacterized protein</fullName>
    </submittedName>
</protein>
<evidence type="ECO:0000313" key="1">
    <source>
        <dbReference type="EMBL" id="AWK76435.1"/>
    </source>
</evidence>
<accession>A0A2S2C6E3</accession>
<geneLocation type="plasmid" evidence="2">
    <name>prb98</name>
</geneLocation>
<organism evidence="1 2">
    <name type="scientific">Rhodococcus oxybenzonivorans</name>
    <dbReference type="NCBI Taxonomy" id="1990687"/>
    <lineage>
        <taxon>Bacteria</taxon>
        <taxon>Bacillati</taxon>
        <taxon>Actinomycetota</taxon>
        <taxon>Actinomycetes</taxon>
        <taxon>Mycobacteriales</taxon>
        <taxon>Nocardiaceae</taxon>
        <taxon>Rhodococcus</taxon>
    </lineage>
</organism>
<sequence length="161" mass="17761">MTEPVSTITNEIDVTEVVNPFTAPDPYLQSIADFANRVDAGFGLTLYLPWGTARGTVVSAKSFFARIAEEFSDQPENHEMKPIADVFAKMMEGFAEEVSFPKDDAENGNDDIFTPRFITLQNVQVQGLGNRGPFPSVGFVPHLRVKLSDVTAWSLEAPTFD</sequence>
<dbReference type="RefSeq" id="WP_109335889.1">
    <property type="nucleotide sequence ID" value="NZ_CP021355.1"/>
</dbReference>
<evidence type="ECO:0000313" key="2">
    <source>
        <dbReference type="Proteomes" id="UP000245711"/>
    </source>
</evidence>
<dbReference type="KEGG" id="roz:CBI38_34075"/>
<keyword evidence="1" id="KW-0614">Plasmid</keyword>
<name>A0A2S2C6E3_9NOCA</name>
<dbReference type="Proteomes" id="UP000245711">
    <property type="component" value="Plasmid pRB98"/>
</dbReference>
<dbReference type="EMBL" id="CP021355">
    <property type="protein sequence ID" value="AWK76435.1"/>
    <property type="molecule type" value="Genomic_DNA"/>
</dbReference>
<keyword evidence="2" id="KW-1185">Reference proteome</keyword>
<dbReference type="AlphaFoldDB" id="A0A2S2C6E3"/>
<proteinExistence type="predicted"/>